<evidence type="ECO:0000256" key="2">
    <source>
        <dbReference type="ARBA" id="ARBA00022448"/>
    </source>
</evidence>
<feature type="transmembrane region" description="Helical" evidence="12">
    <location>
        <begin position="172"/>
        <end position="188"/>
    </location>
</feature>
<evidence type="ECO:0000256" key="8">
    <source>
        <dbReference type="ARBA" id="ARBA00023136"/>
    </source>
</evidence>
<dbReference type="PROSITE" id="PS51257">
    <property type="entry name" value="PROKAR_LIPOPROTEIN"/>
    <property type="match status" value="1"/>
</dbReference>
<feature type="chain" id="PRO_5038663594" description="Membrane protein insertase YidC" evidence="14">
    <location>
        <begin position="29"/>
        <end position="279"/>
    </location>
</feature>
<comment type="function">
    <text evidence="12">Required for the insertion and/or proper folding and/or complex formation of integral membrane proteins into the membrane. Involved in integration of membrane proteins that insert both dependently and independently of the Sec translocase complex, as well as at least some lipoproteins.</text>
</comment>
<dbReference type="GO" id="GO:0032977">
    <property type="term" value="F:membrane insertase activity"/>
    <property type="evidence" value="ECO:0007669"/>
    <property type="project" value="InterPro"/>
</dbReference>
<dbReference type="AlphaFoldDB" id="A0A0R2AR73"/>
<dbReference type="PRINTS" id="PR00701">
    <property type="entry name" value="60KDINNERMP"/>
</dbReference>
<keyword evidence="3 12" id="KW-1003">Cell membrane</keyword>
<comment type="caution">
    <text evidence="16">The sequence shown here is derived from an EMBL/GenBank/DDBJ whole genome shotgun (WGS) entry which is preliminary data.</text>
</comment>
<dbReference type="InterPro" id="IPR001708">
    <property type="entry name" value="YidC/ALB3/OXA1/COX18"/>
</dbReference>
<evidence type="ECO:0000256" key="5">
    <source>
        <dbReference type="ARBA" id="ARBA00022729"/>
    </source>
</evidence>
<evidence type="ECO:0000256" key="9">
    <source>
        <dbReference type="ARBA" id="ARBA00023139"/>
    </source>
</evidence>
<keyword evidence="9" id="KW-0564">Palmitate</keyword>
<evidence type="ECO:0000256" key="3">
    <source>
        <dbReference type="ARBA" id="ARBA00022475"/>
    </source>
</evidence>
<name>A0A0R2AR73_9LACO</name>
<dbReference type="GO" id="GO:0051205">
    <property type="term" value="P:protein insertion into membrane"/>
    <property type="evidence" value="ECO:0007669"/>
    <property type="project" value="TreeGrafter"/>
</dbReference>
<dbReference type="InterPro" id="IPR028055">
    <property type="entry name" value="YidC/Oxa/ALB_C"/>
</dbReference>
<feature type="transmembrane region" description="Helical" evidence="12">
    <location>
        <begin position="200"/>
        <end position="220"/>
    </location>
</feature>
<dbReference type="NCBIfam" id="TIGR03592">
    <property type="entry name" value="yidC_oxa1_cterm"/>
    <property type="match status" value="1"/>
</dbReference>
<dbReference type="GO" id="GO:0005886">
    <property type="term" value="C:plasma membrane"/>
    <property type="evidence" value="ECO:0007669"/>
    <property type="project" value="UniProtKB-SubCell"/>
</dbReference>
<keyword evidence="5 12" id="KW-0732">Signal</keyword>
<evidence type="ECO:0000313" key="16">
    <source>
        <dbReference type="EMBL" id="KRM66502.1"/>
    </source>
</evidence>
<dbReference type="RefSeq" id="WP_050611475.1">
    <property type="nucleotide sequence ID" value="NZ_AYYP01000001.1"/>
</dbReference>
<evidence type="ECO:0000256" key="12">
    <source>
        <dbReference type="HAMAP-Rule" id="MF_01811"/>
    </source>
</evidence>
<sequence length="279" mass="31581">MKKKKPVLASLAALSLILVLTGCSSQTAPITEHSTGFWDHYIIWNFVRAIEGLSSFLGHNYGWGIVVFTVIVRIIILPLMVYQMKSMRKTSELQPKLKALQAKYPGKDPESLKMMREEQQRLYAEAGVNPVAGCLPLLIQMPILIALYQAIFRSETLKAGHFLWMELGDKDPYYILPILAAVFTYATSKLSMMSQPEQNAMTSAMTYGMPIMIFIMALNFPAALSLYWVITNAFSVGQTLLINNPFKINKERKEKEQAEKQQARKLAKAKRKALKSRKK</sequence>
<accession>A0A0R2AR73</accession>
<keyword evidence="8 12" id="KW-0472">Membrane</keyword>
<evidence type="ECO:0000256" key="14">
    <source>
        <dbReference type="SAM" id="SignalP"/>
    </source>
</evidence>
<organism evidence="16 17">
    <name type="scientific">Ligilactobacillus agilis DSM 20509</name>
    <dbReference type="NCBI Taxonomy" id="1423718"/>
    <lineage>
        <taxon>Bacteria</taxon>
        <taxon>Bacillati</taxon>
        <taxon>Bacillota</taxon>
        <taxon>Bacilli</taxon>
        <taxon>Lactobacillales</taxon>
        <taxon>Lactobacillaceae</taxon>
        <taxon>Ligilactobacillus</taxon>
    </lineage>
</organism>
<evidence type="ECO:0000256" key="4">
    <source>
        <dbReference type="ARBA" id="ARBA00022692"/>
    </source>
</evidence>
<feature type="transmembrane region" description="Helical" evidence="12">
    <location>
        <begin position="61"/>
        <end position="82"/>
    </location>
</feature>
<dbReference type="EMBL" id="AYYP01000001">
    <property type="protein sequence ID" value="KRM66502.1"/>
    <property type="molecule type" value="Genomic_DNA"/>
</dbReference>
<protein>
    <recommendedName>
        <fullName evidence="12">Membrane protein insertase YidC</fullName>
    </recommendedName>
    <alternativeName>
        <fullName evidence="12">Foldase YidC</fullName>
    </alternativeName>
    <alternativeName>
        <fullName evidence="12">Membrane integrase YidC</fullName>
    </alternativeName>
    <alternativeName>
        <fullName evidence="12">Membrane protein YidC</fullName>
    </alternativeName>
</protein>
<evidence type="ECO:0000313" key="17">
    <source>
        <dbReference type="Proteomes" id="UP000051008"/>
    </source>
</evidence>
<evidence type="ECO:0000259" key="15">
    <source>
        <dbReference type="Pfam" id="PF02096"/>
    </source>
</evidence>
<dbReference type="HAMAP" id="MF_01811">
    <property type="entry name" value="YidC_type2"/>
    <property type="match status" value="1"/>
</dbReference>
<comment type="subcellular location">
    <subcellularLocation>
        <location evidence="1 12">Cell membrane</location>
        <topology evidence="1 12">Multi-pass membrane protein</topology>
    </subcellularLocation>
</comment>
<keyword evidence="11 12" id="KW-0449">Lipoprotein</keyword>
<feature type="region of interest" description="Disordered" evidence="13">
    <location>
        <begin position="252"/>
        <end position="279"/>
    </location>
</feature>
<dbReference type="Pfam" id="PF02096">
    <property type="entry name" value="60KD_IMP"/>
    <property type="match status" value="1"/>
</dbReference>
<dbReference type="OrthoDB" id="9780552at2"/>
<feature type="compositionally biased region" description="Basic residues" evidence="13">
    <location>
        <begin position="263"/>
        <end position="279"/>
    </location>
</feature>
<evidence type="ECO:0000256" key="11">
    <source>
        <dbReference type="ARBA" id="ARBA00023288"/>
    </source>
</evidence>
<keyword evidence="4 12" id="KW-0812">Transmembrane</keyword>
<feature type="compositionally biased region" description="Basic and acidic residues" evidence="13">
    <location>
        <begin position="252"/>
        <end position="262"/>
    </location>
</feature>
<proteinExistence type="inferred from homology"/>
<keyword evidence="17" id="KW-1185">Reference proteome</keyword>
<keyword evidence="2 12" id="KW-0813">Transport</keyword>
<dbReference type="InterPro" id="IPR047196">
    <property type="entry name" value="YidC_ALB_C"/>
</dbReference>
<dbReference type="GeneID" id="75138329"/>
<dbReference type="PANTHER" id="PTHR12428">
    <property type="entry name" value="OXA1"/>
    <property type="match status" value="1"/>
</dbReference>
<dbReference type="PANTHER" id="PTHR12428:SF65">
    <property type="entry name" value="CYTOCHROME C OXIDASE ASSEMBLY PROTEIN COX18, MITOCHONDRIAL"/>
    <property type="match status" value="1"/>
</dbReference>
<evidence type="ECO:0000256" key="10">
    <source>
        <dbReference type="ARBA" id="ARBA00023186"/>
    </source>
</evidence>
<dbReference type="PATRIC" id="fig|1423718.3.peg.2082"/>
<comment type="similarity">
    <text evidence="12">Belongs to the OXA1/ALB3/YidC family. Type 2 subfamily.</text>
</comment>
<reference evidence="16 17" key="1">
    <citation type="journal article" date="2015" name="Genome Announc.">
        <title>Expanding the biotechnology potential of lactobacilli through comparative genomics of 213 strains and associated genera.</title>
        <authorList>
            <person name="Sun Z."/>
            <person name="Harris H.M."/>
            <person name="McCann A."/>
            <person name="Guo C."/>
            <person name="Argimon S."/>
            <person name="Zhang W."/>
            <person name="Yang X."/>
            <person name="Jeffery I.B."/>
            <person name="Cooney J.C."/>
            <person name="Kagawa T.F."/>
            <person name="Liu W."/>
            <person name="Song Y."/>
            <person name="Salvetti E."/>
            <person name="Wrobel A."/>
            <person name="Rasinkangas P."/>
            <person name="Parkhill J."/>
            <person name="Rea M.C."/>
            <person name="O'Sullivan O."/>
            <person name="Ritari J."/>
            <person name="Douillard F.P."/>
            <person name="Paul Ross R."/>
            <person name="Yang R."/>
            <person name="Briner A.E."/>
            <person name="Felis G.E."/>
            <person name="de Vos W.M."/>
            <person name="Barrangou R."/>
            <person name="Klaenhammer T.R."/>
            <person name="Caufield P.W."/>
            <person name="Cui Y."/>
            <person name="Zhang H."/>
            <person name="O'Toole P.W."/>
        </authorList>
    </citation>
    <scope>NUCLEOTIDE SEQUENCE [LARGE SCALE GENOMIC DNA]</scope>
    <source>
        <strain evidence="16 17">DSM 20509</strain>
    </source>
</reference>
<keyword evidence="6 12" id="KW-0653">Protein transport</keyword>
<dbReference type="Proteomes" id="UP000051008">
    <property type="component" value="Unassembled WGS sequence"/>
</dbReference>
<evidence type="ECO:0000256" key="1">
    <source>
        <dbReference type="ARBA" id="ARBA00004651"/>
    </source>
</evidence>
<evidence type="ECO:0000256" key="6">
    <source>
        <dbReference type="ARBA" id="ARBA00022927"/>
    </source>
</evidence>
<keyword evidence="10 12" id="KW-0143">Chaperone</keyword>
<dbReference type="CDD" id="cd20070">
    <property type="entry name" value="5TM_YidC_Alb3"/>
    <property type="match status" value="1"/>
</dbReference>
<feature type="domain" description="Membrane insertase YidC/Oxa/ALB C-terminal" evidence="15">
    <location>
        <begin position="61"/>
        <end position="244"/>
    </location>
</feature>
<dbReference type="GO" id="GO:0015031">
    <property type="term" value="P:protein transport"/>
    <property type="evidence" value="ECO:0007669"/>
    <property type="project" value="UniProtKB-KW"/>
</dbReference>
<evidence type="ECO:0000256" key="7">
    <source>
        <dbReference type="ARBA" id="ARBA00022989"/>
    </source>
</evidence>
<gene>
    <name evidence="12" type="primary">yidC</name>
    <name evidence="16" type="ORF">FC14_GL002007</name>
</gene>
<feature type="signal peptide" evidence="14">
    <location>
        <begin position="1"/>
        <end position="28"/>
    </location>
</feature>
<feature type="transmembrane region" description="Helical" evidence="12">
    <location>
        <begin position="122"/>
        <end position="152"/>
    </location>
</feature>
<evidence type="ECO:0000256" key="13">
    <source>
        <dbReference type="SAM" id="MobiDB-lite"/>
    </source>
</evidence>
<dbReference type="InterPro" id="IPR023060">
    <property type="entry name" value="YidC/YidC1/YidC2_Firmicutes"/>
</dbReference>
<keyword evidence="7 12" id="KW-1133">Transmembrane helix</keyword>